<sequence length="328" mass="38336">MLYFLVDEELLVLREKIVQDYNEVSIRYLCTGRSGEYNVLFFKLNDKFYEMVSRITEIKRSHIFNKLWQKYSEKLKNEVVTMEDIFKKIWSIILDKLKLINQQFLDGEMQFNEVDMYLNMCKTDYDALEEEFMLLSRYFSGTAHLDEVTKTLAVRIRKVKRYRKLSDARQAAQAILDLQKVTGLKGDFAEVEAIKEIIGGKFESQAINSVSDDWLTAGELLKDINPKRRSCLTTFTKCFDLVTWLRESIKDEQQLKVFVDLAMISAGEDDMEIDRISCMHTSCLGFGSLIFRYRTGHGFNELIRLCQPLWQAIDANPTIDEKLVSCFN</sequence>
<dbReference type="AlphaFoldDB" id="A0A7D9DVB4"/>
<gene>
    <name evidence="1" type="ORF">PACLA_8A080142</name>
</gene>
<dbReference type="PANTHER" id="PTHR22605">
    <property type="entry name" value="RZ-TYPE DOMAIN-CONTAINING PROTEIN"/>
    <property type="match status" value="1"/>
</dbReference>
<name>A0A7D9DVB4_PARCT</name>
<proteinExistence type="predicted"/>
<keyword evidence="2" id="KW-1185">Reference proteome</keyword>
<dbReference type="EMBL" id="CACRXK020002577">
    <property type="protein sequence ID" value="CAB3994987.1"/>
    <property type="molecule type" value="Genomic_DNA"/>
</dbReference>
<dbReference type="Proteomes" id="UP001152795">
    <property type="component" value="Unassembled WGS sequence"/>
</dbReference>
<dbReference type="OrthoDB" id="2423195at2759"/>
<evidence type="ECO:0000313" key="2">
    <source>
        <dbReference type="Proteomes" id="UP001152795"/>
    </source>
</evidence>
<organism evidence="1 2">
    <name type="scientific">Paramuricea clavata</name>
    <name type="common">Red gorgonian</name>
    <name type="synonym">Violescent sea-whip</name>
    <dbReference type="NCBI Taxonomy" id="317549"/>
    <lineage>
        <taxon>Eukaryota</taxon>
        <taxon>Metazoa</taxon>
        <taxon>Cnidaria</taxon>
        <taxon>Anthozoa</taxon>
        <taxon>Octocorallia</taxon>
        <taxon>Malacalcyonacea</taxon>
        <taxon>Plexauridae</taxon>
        <taxon>Paramuricea</taxon>
    </lineage>
</organism>
<reference evidence="1" key="1">
    <citation type="submission" date="2020-04" db="EMBL/GenBank/DDBJ databases">
        <authorList>
            <person name="Alioto T."/>
            <person name="Alioto T."/>
            <person name="Gomez Garrido J."/>
        </authorList>
    </citation>
    <scope>NUCLEOTIDE SEQUENCE</scope>
    <source>
        <strain evidence="1">A484AB</strain>
    </source>
</reference>
<accession>A0A7D9DVB4</accession>
<evidence type="ECO:0000313" key="1">
    <source>
        <dbReference type="EMBL" id="CAB3994987.1"/>
    </source>
</evidence>
<comment type="caution">
    <text evidence="1">The sequence shown here is derived from an EMBL/GenBank/DDBJ whole genome shotgun (WGS) entry which is preliminary data.</text>
</comment>
<dbReference type="GO" id="GO:0004842">
    <property type="term" value="F:ubiquitin-protein transferase activity"/>
    <property type="evidence" value="ECO:0007669"/>
    <property type="project" value="InterPro"/>
</dbReference>
<protein>
    <submittedName>
        <fullName evidence="1">Uncharacterized protein</fullName>
    </submittedName>
</protein>
<dbReference type="PANTHER" id="PTHR22605:SF16">
    <property type="entry name" value="E3 UBIQUITIN-PROTEIN LIGASE RNF213"/>
    <property type="match status" value="1"/>
</dbReference>
<dbReference type="InterPro" id="IPR031248">
    <property type="entry name" value="RNF213"/>
</dbReference>
<dbReference type="GO" id="GO:0016887">
    <property type="term" value="F:ATP hydrolysis activity"/>
    <property type="evidence" value="ECO:0007669"/>
    <property type="project" value="InterPro"/>
</dbReference>